<dbReference type="Pfam" id="PF13407">
    <property type="entry name" value="Peripla_BP_4"/>
    <property type="match status" value="1"/>
</dbReference>
<dbReference type="InterPro" id="IPR028082">
    <property type="entry name" value="Peripla_BP_I"/>
</dbReference>
<evidence type="ECO:0000313" key="6">
    <source>
        <dbReference type="Proteomes" id="UP000254051"/>
    </source>
</evidence>
<dbReference type="Proteomes" id="UP000254051">
    <property type="component" value="Unassembled WGS sequence"/>
</dbReference>
<dbReference type="InterPro" id="IPR025997">
    <property type="entry name" value="SBP_2_dom"/>
</dbReference>
<dbReference type="RefSeq" id="WP_181392846.1">
    <property type="nucleotide sequence ID" value="NZ_QGDS01000008.1"/>
</dbReference>
<dbReference type="EMBL" id="UHJJ01000008">
    <property type="protein sequence ID" value="SUQ14899.1"/>
    <property type="molecule type" value="Genomic_DNA"/>
</dbReference>
<evidence type="ECO:0000256" key="1">
    <source>
        <dbReference type="ARBA" id="ARBA00004196"/>
    </source>
</evidence>
<proteinExistence type="inferred from homology"/>
<dbReference type="InterPro" id="IPR050555">
    <property type="entry name" value="Bact_Solute-Bind_Prot2"/>
</dbReference>
<keyword evidence="3" id="KW-0472">Membrane</keyword>
<dbReference type="GO" id="GO:0030288">
    <property type="term" value="C:outer membrane-bounded periplasmic space"/>
    <property type="evidence" value="ECO:0007669"/>
    <property type="project" value="TreeGrafter"/>
</dbReference>
<protein>
    <submittedName>
        <fullName evidence="5">Monosaccharide ABC transporter substrate-binding protein, CUT2 family</fullName>
    </submittedName>
</protein>
<evidence type="ECO:0000256" key="3">
    <source>
        <dbReference type="SAM" id="Phobius"/>
    </source>
</evidence>
<evidence type="ECO:0000313" key="5">
    <source>
        <dbReference type="EMBL" id="SUQ14899.1"/>
    </source>
</evidence>
<keyword evidence="3" id="KW-1133">Transmembrane helix</keyword>
<comment type="similarity">
    <text evidence="2">Belongs to the bacterial solute-binding protein 2 family.</text>
</comment>
<sequence length="336" mass="36884">MKQLDKNKMLLYLLILSFIVIVFQFYLLIKPDISSTQTKGSKEEYIWVSTMTGDPMFTENDIPAFRKFGEEKNVTTTIMGPKEYDITGQIEALEEAIAKKPAGILVLGMEQSLAPTINKAIQKGIPVITVDSDVQSSSRIAFVGSNWYDIGVAQAESMVKLIGGQGKIAIMGIGGADTTEAAFAGYYSVIENYPDITIVGEYDDMANSDESARITAQVLETYPDIAGFSGFNSNSACGIAQGIRDNAPEKDIKVTAMDIEPANLKLVDSEEVDVIIGQKRSLFTYYGGNFLYDINHSSLKIKDLAEDITDVIPEKTYTGLIKVDRSNLHTYFPGLK</sequence>
<organism evidence="5 6">
    <name type="scientific">Faecalicatena contorta</name>
    <dbReference type="NCBI Taxonomy" id="39482"/>
    <lineage>
        <taxon>Bacteria</taxon>
        <taxon>Bacillati</taxon>
        <taxon>Bacillota</taxon>
        <taxon>Clostridia</taxon>
        <taxon>Lachnospirales</taxon>
        <taxon>Lachnospiraceae</taxon>
        <taxon>Faecalicatena</taxon>
    </lineage>
</organism>
<evidence type="ECO:0000256" key="2">
    <source>
        <dbReference type="ARBA" id="ARBA00007639"/>
    </source>
</evidence>
<feature type="domain" description="Periplasmic binding protein" evidence="4">
    <location>
        <begin position="52"/>
        <end position="286"/>
    </location>
</feature>
<gene>
    <name evidence="5" type="ORF">SAMN05216529_108124</name>
</gene>
<reference evidence="6" key="1">
    <citation type="submission" date="2017-07" db="EMBL/GenBank/DDBJ databases">
        <authorList>
            <person name="Varghese N."/>
            <person name="Submissions S."/>
        </authorList>
    </citation>
    <scope>NUCLEOTIDE SEQUENCE [LARGE SCALE GENOMIC DNA]</scope>
    <source>
        <strain evidence="6">NLAE-zl-C134</strain>
    </source>
</reference>
<dbReference type="AlphaFoldDB" id="A0A315ZXE3"/>
<keyword evidence="6" id="KW-1185">Reference proteome</keyword>
<comment type="subcellular location">
    <subcellularLocation>
        <location evidence="1">Cell envelope</location>
    </subcellularLocation>
</comment>
<accession>A0A315ZXE3</accession>
<dbReference type="PANTHER" id="PTHR30036:SF7">
    <property type="entry name" value="ABC TRANSPORTER PERIPLASMIC-BINDING PROTEIN YPHF"/>
    <property type="match status" value="1"/>
</dbReference>
<dbReference type="Gene3D" id="3.40.50.2300">
    <property type="match status" value="2"/>
</dbReference>
<keyword evidence="3" id="KW-0812">Transmembrane</keyword>
<dbReference type="SUPFAM" id="SSF53822">
    <property type="entry name" value="Periplasmic binding protein-like I"/>
    <property type="match status" value="1"/>
</dbReference>
<name>A0A315ZXE3_9FIRM</name>
<feature type="transmembrane region" description="Helical" evidence="3">
    <location>
        <begin position="9"/>
        <end position="29"/>
    </location>
</feature>
<evidence type="ECO:0000259" key="4">
    <source>
        <dbReference type="Pfam" id="PF13407"/>
    </source>
</evidence>
<dbReference type="GO" id="GO:0030246">
    <property type="term" value="F:carbohydrate binding"/>
    <property type="evidence" value="ECO:0007669"/>
    <property type="project" value="TreeGrafter"/>
</dbReference>
<dbReference type="PANTHER" id="PTHR30036">
    <property type="entry name" value="D-XYLOSE-BINDING PERIPLASMIC PROTEIN"/>
    <property type="match status" value="1"/>
</dbReference>